<comment type="similarity">
    <text evidence="1 6">Belongs to the sigma-70 factor family. ECF subfamily.</text>
</comment>
<comment type="caution">
    <text evidence="9">The sequence shown here is derived from an EMBL/GenBank/DDBJ whole genome shotgun (WGS) entry which is preliminary data.</text>
</comment>
<sequence length="176" mass="21137">MWEDFINRLRKYIYKHIFDKDDAEDLLQEVLIKIYKNLDNLEQEEKVYPWIYQIARNSIIDYYRRKNKMTLNLELEDIAVYDGEESSNEDIAICIKNMINSLPEKYKQVIILSEYENLTYKEISQRLGISISGVKSRTLRARKLLKNMLYDCCNLELDRLGNVIDFQHKTKDCKFC</sequence>
<organism evidence="9 10">
    <name type="scientific">Caloramator australicus RC3</name>
    <dbReference type="NCBI Taxonomy" id="857293"/>
    <lineage>
        <taxon>Bacteria</taxon>
        <taxon>Bacillati</taxon>
        <taxon>Bacillota</taxon>
        <taxon>Clostridia</taxon>
        <taxon>Eubacteriales</taxon>
        <taxon>Clostridiaceae</taxon>
        <taxon>Caloramator</taxon>
    </lineage>
</organism>
<evidence type="ECO:0000256" key="6">
    <source>
        <dbReference type="RuleBase" id="RU000716"/>
    </source>
</evidence>
<dbReference type="Pfam" id="PF08281">
    <property type="entry name" value="Sigma70_r4_2"/>
    <property type="match status" value="1"/>
</dbReference>
<keyword evidence="10" id="KW-1185">Reference proteome</keyword>
<feature type="domain" description="RNA polymerase sigma factor 70 region 4 type 2" evidence="8">
    <location>
        <begin position="94"/>
        <end position="145"/>
    </location>
</feature>
<evidence type="ECO:0000256" key="3">
    <source>
        <dbReference type="ARBA" id="ARBA00023082"/>
    </source>
</evidence>
<dbReference type="PANTHER" id="PTHR43133:SF62">
    <property type="entry name" value="RNA POLYMERASE SIGMA FACTOR SIGZ"/>
    <property type="match status" value="1"/>
</dbReference>
<evidence type="ECO:0000259" key="8">
    <source>
        <dbReference type="Pfam" id="PF08281"/>
    </source>
</evidence>
<keyword evidence="5 6" id="KW-0804">Transcription</keyword>
<dbReference type="InterPro" id="IPR013325">
    <property type="entry name" value="RNA_pol_sigma_r2"/>
</dbReference>
<evidence type="ECO:0000313" key="9">
    <source>
        <dbReference type="EMBL" id="CCJ34108.1"/>
    </source>
</evidence>
<dbReference type="EMBL" id="CAKP01000106">
    <property type="protein sequence ID" value="CCJ34108.1"/>
    <property type="molecule type" value="Genomic_DNA"/>
</dbReference>
<feature type="domain" description="RNA polymerase sigma-70 region 2" evidence="7">
    <location>
        <begin position="2"/>
        <end position="67"/>
    </location>
</feature>
<dbReference type="InterPro" id="IPR013249">
    <property type="entry name" value="RNA_pol_sigma70_r4_t2"/>
</dbReference>
<dbReference type="PANTHER" id="PTHR43133">
    <property type="entry name" value="RNA POLYMERASE ECF-TYPE SIGMA FACTO"/>
    <property type="match status" value="1"/>
</dbReference>
<proteinExistence type="inferred from homology"/>
<dbReference type="SUPFAM" id="SSF88946">
    <property type="entry name" value="Sigma2 domain of RNA polymerase sigma factors"/>
    <property type="match status" value="1"/>
</dbReference>
<keyword evidence="3 6" id="KW-0731">Sigma factor</keyword>
<gene>
    <name evidence="9" type="ORF">CAAU_2024</name>
</gene>
<dbReference type="InterPro" id="IPR013324">
    <property type="entry name" value="RNA_pol_sigma_r3/r4-like"/>
</dbReference>
<dbReference type="InterPro" id="IPR007627">
    <property type="entry name" value="RNA_pol_sigma70_r2"/>
</dbReference>
<dbReference type="GO" id="GO:0006950">
    <property type="term" value="P:response to stress"/>
    <property type="evidence" value="ECO:0007669"/>
    <property type="project" value="UniProtKB-ARBA"/>
</dbReference>
<reference evidence="9 10" key="1">
    <citation type="journal article" date="2011" name="J. Bacteriol.">
        <title>Draft genome sequence of Caloramator australicus strain RC3T, a thermoanaerobe from the Great Artesian Basin of Australia.</title>
        <authorList>
            <person name="Ogg C.D."/>
            <person name="Patel B.K.C."/>
        </authorList>
    </citation>
    <scope>NUCLEOTIDE SEQUENCE [LARGE SCALE GENOMIC DNA]</scope>
    <source>
        <strain evidence="9 10">RC3</strain>
    </source>
</reference>
<dbReference type="AlphaFoldDB" id="I7LK02"/>
<dbReference type="STRING" id="857293.CAAU_2024"/>
<dbReference type="NCBIfam" id="TIGR02959">
    <property type="entry name" value="SigZ"/>
    <property type="match status" value="1"/>
</dbReference>
<dbReference type="Gene3D" id="1.10.10.10">
    <property type="entry name" value="Winged helix-like DNA-binding domain superfamily/Winged helix DNA-binding domain"/>
    <property type="match status" value="1"/>
</dbReference>
<dbReference type="OrthoDB" id="9795666at2"/>
<dbReference type="Gene3D" id="1.10.1740.10">
    <property type="match status" value="1"/>
</dbReference>
<evidence type="ECO:0000256" key="5">
    <source>
        <dbReference type="ARBA" id="ARBA00023163"/>
    </source>
</evidence>
<protein>
    <recommendedName>
        <fullName evidence="6">RNA polymerase sigma factor</fullName>
    </recommendedName>
</protein>
<evidence type="ECO:0000256" key="1">
    <source>
        <dbReference type="ARBA" id="ARBA00010641"/>
    </source>
</evidence>
<dbReference type="InterPro" id="IPR014284">
    <property type="entry name" value="RNA_pol_sigma-70_dom"/>
</dbReference>
<evidence type="ECO:0000259" key="7">
    <source>
        <dbReference type="Pfam" id="PF04542"/>
    </source>
</evidence>
<evidence type="ECO:0000313" key="10">
    <source>
        <dbReference type="Proteomes" id="UP000007652"/>
    </source>
</evidence>
<evidence type="ECO:0000256" key="2">
    <source>
        <dbReference type="ARBA" id="ARBA00023015"/>
    </source>
</evidence>
<keyword evidence="4 6" id="KW-0238">DNA-binding</keyword>
<dbReference type="GO" id="GO:0006352">
    <property type="term" value="P:DNA-templated transcription initiation"/>
    <property type="evidence" value="ECO:0007669"/>
    <property type="project" value="InterPro"/>
</dbReference>
<evidence type="ECO:0000256" key="4">
    <source>
        <dbReference type="ARBA" id="ARBA00023125"/>
    </source>
</evidence>
<dbReference type="NCBIfam" id="TIGR02937">
    <property type="entry name" value="sigma70-ECF"/>
    <property type="match status" value="1"/>
</dbReference>
<dbReference type="InterPro" id="IPR000838">
    <property type="entry name" value="RNA_pol_sigma70_ECF_CS"/>
</dbReference>
<accession>I7LK02</accession>
<dbReference type="eggNOG" id="COG1595">
    <property type="taxonomic scope" value="Bacteria"/>
</dbReference>
<dbReference type="InterPro" id="IPR014304">
    <property type="entry name" value="RNA_pol_sigma-Z"/>
</dbReference>
<dbReference type="PROSITE" id="PS01063">
    <property type="entry name" value="SIGMA70_ECF"/>
    <property type="match status" value="1"/>
</dbReference>
<dbReference type="InterPro" id="IPR039425">
    <property type="entry name" value="RNA_pol_sigma-70-like"/>
</dbReference>
<dbReference type="CDD" id="cd06171">
    <property type="entry name" value="Sigma70_r4"/>
    <property type="match status" value="1"/>
</dbReference>
<dbReference type="InterPro" id="IPR036388">
    <property type="entry name" value="WH-like_DNA-bd_sf"/>
</dbReference>
<dbReference type="RefSeq" id="WP_008909365.1">
    <property type="nucleotide sequence ID" value="NZ_CAKP01000106.1"/>
</dbReference>
<dbReference type="GO" id="GO:0003677">
    <property type="term" value="F:DNA binding"/>
    <property type="evidence" value="ECO:0007669"/>
    <property type="project" value="UniProtKB-KW"/>
</dbReference>
<dbReference type="Pfam" id="PF04542">
    <property type="entry name" value="Sigma70_r2"/>
    <property type="match status" value="1"/>
</dbReference>
<dbReference type="GO" id="GO:0016987">
    <property type="term" value="F:sigma factor activity"/>
    <property type="evidence" value="ECO:0007669"/>
    <property type="project" value="UniProtKB-KW"/>
</dbReference>
<dbReference type="SUPFAM" id="SSF88659">
    <property type="entry name" value="Sigma3 and sigma4 domains of RNA polymerase sigma factors"/>
    <property type="match status" value="1"/>
</dbReference>
<dbReference type="Proteomes" id="UP000007652">
    <property type="component" value="Unassembled WGS sequence"/>
</dbReference>
<keyword evidence="2 6" id="KW-0805">Transcription regulation</keyword>
<name>I7LK02_9CLOT</name>